<organism evidence="4 5">
    <name type="scientific">Tetraodon nigroviridis</name>
    <name type="common">Spotted green pufferfish</name>
    <name type="synonym">Chelonodon nigroviridis</name>
    <dbReference type="NCBI Taxonomy" id="99883"/>
    <lineage>
        <taxon>Eukaryota</taxon>
        <taxon>Metazoa</taxon>
        <taxon>Chordata</taxon>
        <taxon>Craniata</taxon>
        <taxon>Vertebrata</taxon>
        <taxon>Euteleostomi</taxon>
        <taxon>Actinopterygii</taxon>
        <taxon>Neopterygii</taxon>
        <taxon>Teleostei</taxon>
        <taxon>Neoteleostei</taxon>
        <taxon>Acanthomorphata</taxon>
        <taxon>Eupercaria</taxon>
        <taxon>Tetraodontiformes</taxon>
        <taxon>Tetradontoidea</taxon>
        <taxon>Tetraodontidae</taxon>
        <taxon>Tetraodon</taxon>
    </lineage>
</organism>
<name>H3DMC1_TETNG</name>
<dbReference type="GO" id="GO:0005856">
    <property type="term" value="C:cytoskeleton"/>
    <property type="evidence" value="ECO:0007669"/>
    <property type="project" value="TreeGrafter"/>
</dbReference>
<dbReference type="PANTHER" id="PTHR32083:SF34">
    <property type="entry name" value="COILED-COIL DOMAIN-CONTAINING PROTEIN 146"/>
    <property type="match status" value="1"/>
</dbReference>
<feature type="region of interest" description="Disordered" evidence="3">
    <location>
        <begin position="825"/>
        <end position="904"/>
    </location>
</feature>
<dbReference type="STRING" id="99883.ENSTNIP00000021669"/>
<reference evidence="5" key="1">
    <citation type="journal article" date="2004" name="Nature">
        <title>Genome duplication in the teleost fish Tetraodon nigroviridis reveals the early vertebrate proto-karyotype.</title>
        <authorList>
            <person name="Jaillon O."/>
            <person name="Aury J.-M."/>
            <person name="Brunet F."/>
            <person name="Petit J.-L."/>
            <person name="Stange-Thomann N."/>
            <person name="Mauceli E."/>
            <person name="Bouneau L."/>
            <person name="Fischer C."/>
            <person name="Ozouf-Costaz C."/>
            <person name="Bernot A."/>
            <person name="Nicaud S."/>
            <person name="Jaffe D."/>
            <person name="Fisher S."/>
            <person name="Lutfalla G."/>
            <person name="Dossat C."/>
            <person name="Segurens B."/>
            <person name="Dasilva C."/>
            <person name="Salanoubat M."/>
            <person name="Levy M."/>
            <person name="Boudet N."/>
            <person name="Castellano S."/>
            <person name="Anthouard V."/>
            <person name="Jubin C."/>
            <person name="Castelli V."/>
            <person name="Katinka M."/>
            <person name="Vacherie B."/>
            <person name="Biemont C."/>
            <person name="Skalli Z."/>
            <person name="Cattolico L."/>
            <person name="Poulain J."/>
            <person name="De Berardinis V."/>
            <person name="Cruaud C."/>
            <person name="Duprat S."/>
            <person name="Brottier P."/>
            <person name="Coutanceau J.-P."/>
            <person name="Gouzy J."/>
            <person name="Parra G."/>
            <person name="Lardier G."/>
            <person name="Chapple C."/>
            <person name="McKernan K.J."/>
            <person name="McEwan P."/>
            <person name="Bosak S."/>
            <person name="Kellis M."/>
            <person name="Volff J.-N."/>
            <person name="Guigo R."/>
            <person name="Zody M.C."/>
            <person name="Mesirov J."/>
            <person name="Lindblad-Toh K."/>
            <person name="Birren B."/>
            <person name="Nusbaum C."/>
            <person name="Kahn D."/>
            <person name="Robinson-Rechavi M."/>
            <person name="Laudet V."/>
            <person name="Schachter V."/>
            <person name="Quetier F."/>
            <person name="Saurin W."/>
            <person name="Scarpelli C."/>
            <person name="Wincker P."/>
            <person name="Lander E.S."/>
            <person name="Weissenbach J."/>
            <person name="Roest Crollius H."/>
        </authorList>
    </citation>
    <scope>NUCLEOTIDE SEQUENCE [LARGE SCALE GENOMIC DNA]</scope>
</reference>
<keyword evidence="5" id="KW-1185">Reference proteome</keyword>
<dbReference type="Ensembl" id="ENSTNIT00000021904.1">
    <property type="protein sequence ID" value="ENSTNIP00000021669.1"/>
    <property type="gene ID" value="ENSTNIG00000018495.1"/>
</dbReference>
<evidence type="ECO:0000256" key="2">
    <source>
        <dbReference type="SAM" id="Coils"/>
    </source>
</evidence>
<dbReference type="Proteomes" id="UP000007303">
    <property type="component" value="Unassembled WGS sequence"/>
</dbReference>
<keyword evidence="1 2" id="KW-0175">Coiled coil</keyword>
<proteinExistence type="predicted"/>
<feature type="coiled-coil region" evidence="2">
    <location>
        <begin position="192"/>
        <end position="257"/>
    </location>
</feature>
<evidence type="ECO:0000313" key="4">
    <source>
        <dbReference type="Ensembl" id="ENSTNIP00000021669.1"/>
    </source>
</evidence>
<evidence type="ECO:0000313" key="5">
    <source>
        <dbReference type="Proteomes" id="UP000007303"/>
    </source>
</evidence>
<feature type="coiled-coil region" evidence="2">
    <location>
        <begin position="321"/>
        <end position="348"/>
    </location>
</feature>
<accession>H3DMC1</accession>
<dbReference type="PANTHER" id="PTHR32083">
    <property type="entry name" value="CILIA AND FLAGELLA-ASSOCIATED PROTEIN 58-RELATED"/>
    <property type="match status" value="1"/>
</dbReference>
<dbReference type="AlphaFoldDB" id="H3DMC1"/>
<reference evidence="4" key="2">
    <citation type="submission" date="2025-08" db="UniProtKB">
        <authorList>
            <consortium name="Ensembl"/>
        </authorList>
    </citation>
    <scope>IDENTIFICATION</scope>
</reference>
<evidence type="ECO:0000256" key="3">
    <source>
        <dbReference type="SAM" id="MobiDB-lite"/>
    </source>
</evidence>
<dbReference type="InParanoid" id="H3DMC1"/>
<dbReference type="OMA" id="PRPNAYV"/>
<protein>
    <recommendedName>
        <fullName evidence="6">Coiled-coil domain containing 146</fullName>
    </recommendedName>
</protein>
<dbReference type="GeneTree" id="ENSGT00530000063534"/>
<reference evidence="4" key="3">
    <citation type="submission" date="2025-09" db="UniProtKB">
        <authorList>
            <consortium name="Ensembl"/>
        </authorList>
    </citation>
    <scope>IDENTIFICATION</scope>
</reference>
<feature type="coiled-coil region" evidence="2">
    <location>
        <begin position="613"/>
        <end position="640"/>
    </location>
</feature>
<sequence>MGRISHSSVAKLKAHYQLLQDALQSTRDSEIHLLEEAKRYRAELKRLQAQEMRVEEQRCPEEPESEVGELRRRLLGAYDELKAAEDRDFQTQHKLKCLQEEKQILEKECQVQLKQAELESKAQALQDKHEDLKREVEKRQLEVRNLMEDLESSEEQISKGWKELEEKRELIQLKEDNKAEKAQLICAPDQILKEAQRKRLKKEAALKKTEALSAEISKMEKRVKDAGMQNSSLGSKMKELSEELEAIRSQVEAGHRKHRELLGVLEVRKEEKAELLGNRGILELKLQSIMSDRRHLHKTHSAQLREQNSQMQTLIRMENTLATATERLEHTRSIYNELQSQLDAALKRDASIQQRMELQREVDALKVSLEKQMMVAEEESQKQQQYGMVQELLRQSNNLREELQNLQCLTKIKAEERGQKHRELLRAQQLNQHIQQELLEKDLIIMDHNKLNVMLQNRLLQYCKLSQMIVKEKNKYVELGQITVQTIAELKEQLELQENEAQIQHSIVISKDKSLTKARMKINNSSKIRDKLRNDISKVALKCRQISQDFENNKPEVARLEQMIKLQQDALTDTNKNQEIATQRRNFLGIQLLEQDEVLLNYSSEASAQDVAVAKRSMELEIAEKEMRDLQLAVREEKRQIGLRKKEALEEKWMEGEIVTLQIESEFSDKDKLAEALDKTFEGLNQPADYKELKGKDPPTAELLHKIEQLEGNLAERERQVLERRLLLDQVTRLSEPLSERVESCQQDRLALAKKLNEVRTNLMDTNHRLMAVTAEFSIKQATTLSLQQEIKEKEHQMDRCREQQEQGLPPCPEMEEEWRKMLRDKRRRQRDKEEREKMAEEDEWKQLPDGGYTTAEPRPSAYVPQTDQLLLPKPYGAQAPFRPSQPGANIRHLRKPALKSWEM</sequence>
<evidence type="ECO:0008006" key="6">
    <source>
        <dbReference type="Google" id="ProtNLM"/>
    </source>
</evidence>
<evidence type="ECO:0000256" key="1">
    <source>
        <dbReference type="ARBA" id="ARBA00023054"/>
    </source>
</evidence>
<dbReference type="HOGENOM" id="CLU_012766_0_0_1"/>
<feature type="coiled-coil region" evidence="2">
    <location>
        <begin position="30"/>
        <end position="156"/>
    </location>
</feature>